<dbReference type="PROSITE" id="PS51195">
    <property type="entry name" value="Q_MOTIF"/>
    <property type="match status" value="1"/>
</dbReference>
<dbReference type="PANTHER" id="PTHR47959:SF1">
    <property type="entry name" value="ATP-DEPENDENT RNA HELICASE DBPA"/>
    <property type="match status" value="1"/>
</dbReference>
<feature type="region of interest" description="Disordered" evidence="11">
    <location>
        <begin position="1"/>
        <end position="31"/>
    </location>
</feature>
<feature type="domain" description="Helicase ATP-binding" evidence="12">
    <location>
        <begin position="67"/>
        <end position="240"/>
    </location>
</feature>
<evidence type="ECO:0000256" key="9">
    <source>
        <dbReference type="ARBA" id="ARBA00038213"/>
    </source>
</evidence>
<feature type="domain" description="DEAD-box RNA helicase Q" evidence="14">
    <location>
        <begin position="36"/>
        <end position="64"/>
    </location>
</feature>
<dbReference type="STRING" id="905079.L1J003"/>
<feature type="compositionally biased region" description="Acidic residues" evidence="11">
    <location>
        <begin position="1"/>
        <end position="19"/>
    </location>
</feature>
<organism evidence="15">
    <name type="scientific">Guillardia theta (strain CCMP2712)</name>
    <name type="common">Cryptophyte</name>
    <dbReference type="NCBI Taxonomy" id="905079"/>
    <lineage>
        <taxon>Eukaryota</taxon>
        <taxon>Cryptophyceae</taxon>
        <taxon>Pyrenomonadales</taxon>
        <taxon>Geminigeraceae</taxon>
        <taxon>Guillardia</taxon>
    </lineage>
</organism>
<dbReference type="PROSITE" id="PS51194">
    <property type="entry name" value="HELICASE_CTER"/>
    <property type="match status" value="1"/>
</dbReference>
<dbReference type="AlphaFoldDB" id="L1J003"/>
<evidence type="ECO:0000256" key="3">
    <source>
        <dbReference type="ARBA" id="ARBA00012552"/>
    </source>
</evidence>
<dbReference type="GO" id="GO:0005634">
    <property type="term" value="C:nucleus"/>
    <property type="evidence" value="ECO:0007669"/>
    <property type="project" value="UniProtKB-SubCell"/>
</dbReference>
<keyword evidence="17" id="KW-1185">Reference proteome</keyword>
<evidence type="ECO:0000313" key="15">
    <source>
        <dbReference type="EMBL" id="EKX41494.1"/>
    </source>
</evidence>
<dbReference type="GO" id="GO:0003676">
    <property type="term" value="F:nucleic acid binding"/>
    <property type="evidence" value="ECO:0007669"/>
    <property type="project" value="InterPro"/>
</dbReference>
<dbReference type="InterPro" id="IPR001650">
    <property type="entry name" value="Helicase_C-like"/>
</dbReference>
<dbReference type="EMBL" id="JH993023">
    <property type="protein sequence ID" value="EKX41494.1"/>
    <property type="molecule type" value="Genomic_DNA"/>
</dbReference>
<keyword evidence="4" id="KW-0547">Nucleotide-binding</keyword>
<evidence type="ECO:0000256" key="6">
    <source>
        <dbReference type="ARBA" id="ARBA00022806"/>
    </source>
</evidence>
<dbReference type="InterPro" id="IPR027417">
    <property type="entry name" value="P-loop_NTPase"/>
</dbReference>
<evidence type="ECO:0000259" key="12">
    <source>
        <dbReference type="PROSITE" id="PS51192"/>
    </source>
</evidence>
<reference evidence="15 17" key="1">
    <citation type="journal article" date="2012" name="Nature">
        <title>Algal genomes reveal evolutionary mosaicism and the fate of nucleomorphs.</title>
        <authorList>
            <consortium name="DOE Joint Genome Institute"/>
            <person name="Curtis B.A."/>
            <person name="Tanifuji G."/>
            <person name="Burki F."/>
            <person name="Gruber A."/>
            <person name="Irimia M."/>
            <person name="Maruyama S."/>
            <person name="Arias M.C."/>
            <person name="Ball S.G."/>
            <person name="Gile G.H."/>
            <person name="Hirakawa Y."/>
            <person name="Hopkins J.F."/>
            <person name="Kuo A."/>
            <person name="Rensing S.A."/>
            <person name="Schmutz J."/>
            <person name="Symeonidi A."/>
            <person name="Elias M."/>
            <person name="Eveleigh R.J."/>
            <person name="Herman E.K."/>
            <person name="Klute M.J."/>
            <person name="Nakayama T."/>
            <person name="Obornik M."/>
            <person name="Reyes-Prieto A."/>
            <person name="Armbrust E.V."/>
            <person name="Aves S.J."/>
            <person name="Beiko R.G."/>
            <person name="Coutinho P."/>
            <person name="Dacks J.B."/>
            <person name="Durnford D.G."/>
            <person name="Fast N.M."/>
            <person name="Green B.R."/>
            <person name="Grisdale C.J."/>
            <person name="Hempel F."/>
            <person name="Henrissat B."/>
            <person name="Hoppner M.P."/>
            <person name="Ishida K."/>
            <person name="Kim E."/>
            <person name="Koreny L."/>
            <person name="Kroth P.G."/>
            <person name="Liu Y."/>
            <person name="Malik S.B."/>
            <person name="Maier U.G."/>
            <person name="McRose D."/>
            <person name="Mock T."/>
            <person name="Neilson J.A."/>
            <person name="Onodera N.T."/>
            <person name="Poole A.M."/>
            <person name="Pritham E.J."/>
            <person name="Richards T.A."/>
            <person name="Rocap G."/>
            <person name="Roy S.W."/>
            <person name="Sarai C."/>
            <person name="Schaack S."/>
            <person name="Shirato S."/>
            <person name="Slamovits C.H."/>
            <person name="Spencer D.F."/>
            <person name="Suzuki S."/>
            <person name="Worden A.Z."/>
            <person name="Zauner S."/>
            <person name="Barry K."/>
            <person name="Bell C."/>
            <person name="Bharti A.K."/>
            <person name="Crow J.A."/>
            <person name="Grimwood J."/>
            <person name="Kramer R."/>
            <person name="Lindquist E."/>
            <person name="Lucas S."/>
            <person name="Salamov A."/>
            <person name="McFadden G.I."/>
            <person name="Lane C.E."/>
            <person name="Keeling P.J."/>
            <person name="Gray M.W."/>
            <person name="Grigoriev I.V."/>
            <person name="Archibald J.M."/>
        </authorList>
    </citation>
    <scope>NUCLEOTIDE SEQUENCE</scope>
    <source>
        <strain evidence="15 17">CCMP2712</strain>
    </source>
</reference>
<dbReference type="InterPro" id="IPR014001">
    <property type="entry name" value="Helicase_ATP-bd"/>
</dbReference>
<sequence length="432" mass="48838">MADEDLPQYDSDSDKEEEAPSARTQQTAGHISTSAASFRDFLLKPELLRAINDCAFEHPSKVQEEAIPDGLAGHDIVAQAKAGMGKTAVFVTVILERIAADEQSLQALVVVHTRELAYQVAKEFERFKAYLEGITVQCIYGGVPLPQQEASLTKDKPHIVVGCPGRLKVLVQRKALDLSRLKIFVIDEVDKVLEKADMRQDVQEIFYTTPKNKQTMCFSATLPPEIKGTVMKFVQKPKEILIDMDKLSLHGLSQFYIKLEESQKTRKLTDLMDILEFNQVVIFVRDKRRCHSLNKILQESKFPSIELHSDMDATERIATYNKFKKFEARILVTTDLGARGLDIERVNIVFNYDFPIEADTYMHRVGRAGRFGNKGMAISFISTTEDPSGKINDQSIFEKVQARFAVKVEPLPDEIDLSSYMPKPGVKEQFDE</sequence>
<dbReference type="InterPro" id="IPR014014">
    <property type="entry name" value="RNA_helicase_DEAD_Q_motif"/>
</dbReference>
<comment type="similarity">
    <text evidence="9">Belongs to the DEAD box helicase family. DECD subfamily.</text>
</comment>
<gene>
    <name evidence="15" type="ORF">GUITHDRAFT_88396</name>
</gene>
<dbReference type="FunFam" id="3.40.50.300:FF:000111">
    <property type="entry name" value="DEAD-box ATP-dependent RNA helicase"/>
    <property type="match status" value="1"/>
</dbReference>
<dbReference type="KEGG" id="gtt:GUITHDRAFT_88396"/>
<evidence type="ECO:0000256" key="5">
    <source>
        <dbReference type="ARBA" id="ARBA00022801"/>
    </source>
</evidence>
<evidence type="ECO:0000256" key="2">
    <source>
        <dbReference type="ARBA" id="ARBA00004229"/>
    </source>
</evidence>
<feature type="compositionally biased region" description="Polar residues" evidence="11">
    <location>
        <begin position="22"/>
        <end position="31"/>
    </location>
</feature>
<dbReference type="GO" id="GO:0016787">
    <property type="term" value="F:hydrolase activity"/>
    <property type="evidence" value="ECO:0007669"/>
    <property type="project" value="UniProtKB-KW"/>
</dbReference>
<feature type="short sequence motif" description="Q motif" evidence="10">
    <location>
        <begin position="36"/>
        <end position="64"/>
    </location>
</feature>
<dbReference type="EC" id="3.6.4.13" evidence="3"/>
<dbReference type="GO" id="GO:0009507">
    <property type="term" value="C:chloroplast"/>
    <property type="evidence" value="ECO:0007669"/>
    <property type="project" value="UniProtKB-SubCell"/>
</dbReference>
<evidence type="ECO:0000259" key="14">
    <source>
        <dbReference type="PROSITE" id="PS51195"/>
    </source>
</evidence>
<dbReference type="GeneID" id="17298171"/>
<dbReference type="PROSITE" id="PS51192">
    <property type="entry name" value="HELICASE_ATP_BIND_1"/>
    <property type="match status" value="1"/>
</dbReference>
<name>L1J003_GUITC</name>
<dbReference type="InterPro" id="IPR011545">
    <property type="entry name" value="DEAD/DEAH_box_helicase_dom"/>
</dbReference>
<evidence type="ECO:0000256" key="8">
    <source>
        <dbReference type="ARBA" id="ARBA00023242"/>
    </source>
</evidence>
<dbReference type="eggNOG" id="KOG0329">
    <property type="taxonomic scope" value="Eukaryota"/>
</dbReference>
<dbReference type="GO" id="GO:0005524">
    <property type="term" value="F:ATP binding"/>
    <property type="evidence" value="ECO:0007669"/>
    <property type="project" value="UniProtKB-KW"/>
</dbReference>
<evidence type="ECO:0000256" key="10">
    <source>
        <dbReference type="PROSITE-ProRule" id="PRU00552"/>
    </source>
</evidence>
<feature type="domain" description="Helicase C-terminal" evidence="13">
    <location>
        <begin position="267"/>
        <end position="419"/>
    </location>
</feature>
<dbReference type="SMART" id="SM00490">
    <property type="entry name" value="HELICc"/>
    <property type="match status" value="1"/>
</dbReference>
<dbReference type="EnsemblProtists" id="EKX41494">
    <property type="protein sequence ID" value="EKX41494"/>
    <property type="gene ID" value="GUITHDRAFT_88396"/>
</dbReference>
<keyword evidence="7" id="KW-0067">ATP-binding</keyword>
<keyword evidence="8" id="KW-0539">Nucleus</keyword>
<comment type="subcellular location">
    <subcellularLocation>
        <location evidence="1">Nucleus</location>
    </subcellularLocation>
    <subcellularLocation>
        <location evidence="2">Plastid</location>
        <location evidence="2">Chloroplast</location>
    </subcellularLocation>
</comment>
<dbReference type="Gene3D" id="3.40.50.300">
    <property type="entry name" value="P-loop containing nucleotide triphosphate hydrolases"/>
    <property type="match status" value="2"/>
</dbReference>
<evidence type="ECO:0000256" key="7">
    <source>
        <dbReference type="ARBA" id="ARBA00022840"/>
    </source>
</evidence>
<evidence type="ECO:0000259" key="13">
    <source>
        <dbReference type="PROSITE" id="PS51194"/>
    </source>
</evidence>
<dbReference type="PaxDb" id="55529-EKX41494"/>
<proteinExistence type="inferred from homology"/>
<reference evidence="16" key="3">
    <citation type="submission" date="2015-06" db="UniProtKB">
        <authorList>
            <consortium name="EnsemblProtists"/>
        </authorList>
    </citation>
    <scope>IDENTIFICATION</scope>
</reference>
<dbReference type="Pfam" id="PF00270">
    <property type="entry name" value="DEAD"/>
    <property type="match status" value="1"/>
</dbReference>
<evidence type="ECO:0000256" key="11">
    <source>
        <dbReference type="SAM" id="MobiDB-lite"/>
    </source>
</evidence>
<dbReference type="Pfam" id="PF00271">
    <property type="entry name" value="Helicase_C"/>
    <property type="match status" value="1"/>
</dbReference>
<dbReference type="CDD" id="cd18787">
    <property type="entry name" value="SF2_C_DEAD"/>
    <property type="match status" value="1"/>
</dbReference>
<accession>L1J003</accession>
<reference evidence="17" key="2">
    <citation type="submission" date="2012-11" db="EMBL/GenBank/DDBJ databases">
        <authorList>
            <person name="Kuo A."/>
            <person name="Curtis B.A."/>
            <person name="Tanifuji G."/>
            <person name="Burki F."/>
            <person name="Gruber A."/>
            <person name="Irimia M."/>
            <person name="Maruyama S."/>
            <person name="Arias M.C."/>
            <person name="Ball S.G."/>
            <person name="Gile G.H."/>
            <person name="Hirakawa Y."/>
            <person name="Hopkins J.F."/>
            <person name="Rensing S.A."/>
            <person name="Schmutz J."/>
            <person name="Symeonidi A."/>
            <person name="Elias M."/>
            <person name="Eveleigh R.J."/>
            <person name="Herman E.K."/>
            <person name="Klute M.J."/>
            <person name="Nakayama T."/>
            <person name="Obornik M."/>
            <person name="Reyes-Prieto A."/>
            <person name="Armbrust E.V."/>
            <person name="Aves S.J."/>
            <person name="Beiko R.G."/>
            <person name="Coutinho P."/>
            <person name="Dacks J.B."/>
            <person name="Durnford D.G."/>
            <person name="Fast N.M."/>
            <person name="Green B.R."/>
            <person name="Grisdale C."/>
            <person name="Hempe F."/>
            <person name="Henrissat B."/>
            <person name="Hoppner M.P."/>
            <person name="Ishida K.-I."/>
            <person name="Kim E."/>
            <person name="Koreny L."/>
            <person name="Kroth P.G."/>
            <person name="Liu Y."/>
            <person name="Malik S.-B."/>
            <person name="Maier U.G."/>
            <person name="McRose D."/>
            <person name="Mock T."/>
            <person name="Neilson J.A."/>
            <person name="Onodera N.T."/>
            <person name="Poole A.M."/>
            <person name="Pritham E.J."/>
            <person name="Richards T.A."/>
            <person name="Rocap G."/>
            <person name="Roy S.W."/>
            <person name="Sarai C."/>
            <person name="Schaack S."/>
            <person name="Shirato S."/>
            <person name="Slamovits C.H."/>
            <person name="Spencer D.F."/>
            <person name="Suzuki S."/>
            <person name="Worden A.Z."/>
            <person name="Zauner S."/>
            <person name="Barry K."/>
            <person name="Bell C."/>
            <person name="Bharti A.K."/>
            <person name="Crow J.A."/>
            <person name="Grimwood J."/>
            <person name="Kramer R."/>
            <person name="Lindquist E."/>
            <person name="Lucas S."/>
            <person name="Salamov A."/>
            <person name="McFadden G.I."/>
            <person name="Lane C.E."/>
            <person name="Keeling P.J."/>
            <person name="Gray M.W."/>
            <person name="Grigoriev I.V."/>
            <person name="Archibald J.M."/>
        </authorList>
    </citation>
    <scope>NUCLEOTIDE SEQUENCE</scope>
    <source>
        <strain evidence="17">CCMP2712</strain>
    </source>
</reference>
<dbReference type="Proteomes" id="UP000011087">
    <property type="component" value="Unassembled WGS sequence"/>
</dbReference>
<dbReference type="GO" id="GO:0005829">
    <property type="term" value="C:cytosol"/>
    <property type="evidence" value="ECO:0007669"/>
    <property type="project" value="TreeGrafter"/>
</dbReference>
<dbReference type="SUPFAM" id="SSF52540">
    <property type="entry name" value="P-loop containing nucleoside triphosphate hydrolases"/>
    <property type="match status" value="1"/>
</dbReference>
<dbReference type="PANTHER" id="PTHR47959">
    <property type="entry name" value="ATP-DEPENDENT RNA HELICASE RHLE-RELATED"/>
    <property type="match status" value="1"/>
</dbReference>
<dbReference type="OMA" id="YAHVEPK"/>
<dbReference type="RefSeq" id="XP_005828474.1">
    <property type="nucleotide sequence ID" value="XM_005828417.1"/>
</dbReference>
<keyword evidence="6" id="KW-0347">Helicase</keyword>
<dbReference type="OrthoDB" id="10265785at2759"/>
<evidence type="ECO:0000256" key="4">
    <source>
        <dbReference type="ARBA" id="ARBA00022741"/>
    </source>
</evidence>
<dbReference type="GO" id="GO:0003724">
    <property type="term" value="F:RNA helicase activity"/>
    <property type="evidence" value="ECO:0007669"/>
    <property type="project" value="UniProtKB-EC"/>
</dbReference>
<protein>
    <recommendedName>
        <fullName evidence="3">RNA helicase</fullName>
        <ecNumber evidence="3">3.6.4.13</ecNumber>
    </recommendedName>
</protein>
<evidence type="ECO:0000313" key="16">
    <source>
        <dbReference type="EnsemblProtists" id="EKX41494"/>
    </source>
</evidence>
<evidence type="ECO:0000313" key="17">
    <source>
        <dbReference type="Proteomes" id="UP000011087"/>
    </source>
</evidence>
<dbReference type="HOGENOM" id="CLU_003041_1_0_1"/>
<keyword evidence="5" id="KW-0378">Hydrolase</keyword>
<dbReference type="SMART" id="SM00487">
    <property type="entry name" value="DEXDc"/>
    <property type="match status" value="1"/>
</dbReference>
<dbReference type="InterPro" id="IPR050079">
    <property type="entry name" value="DEAD_box_RNA_helicase"/>
</dbReference>
<evidence type="ECO:0000256" key="1">
    <source>
        <dbReference type="ARBA" id="ARBA00004123"/>
    </source>
</evidence>